<gene>
    <name evidence="2" type="ORF">OHK93_007353</name>
</gene>
<comment type="caution">
    <text evidence="2">The sequence shown here is derived from an EMBL/GenBank/DDBJ whole genome shotgun (WGS) entry which is preliminary data.</text>
</comment>
<proteinExistence type="predicted"/>
<organism evidence="2 3">
    <name type="scientific">Ramalina farinacea</name>
    <dbReference type="NCBI Taxonomy" id="258253"/>
    <lineage>
        <taxon>Eukaryota</taxon>
        <taxon>Fungi</taxon>
        <taxon>Dikarya</taxon>
        <taxon>Ascomycota</taxon>
        <taxon>Pezizomycotina</taxon>
        <taxon>Lecanoromycetes</taxon>
        <taxon>OSLEUM clade</taxon>
        <taxon>Lecanoromycetidae</taxon>
        <taxon>Lecanorales</taxon>
        <taxon>Lecanorineae</taxon>
        <taxon>Ramalinaceae</taxon>
        <taxon>Ramalina</taxon>
    </lineage>
</organism>
<name>A0AA43QM16_9LECA</name>
<reference evidence="2" key="1">
    <citation type="journal article" date="2023" name="Genome Biol. Evol.">
        <title>First Whole Genome Sequence and Flow Cytometry Genome Size Data for the Lichen-Forming Fungus Ramalina farinacea (Ascomycota).</title>
        <authorList>
            <person name="Llewellyn T."/>
            <person name="Mian S."/>
            <person name="Hill R."/>
            <person name="Leitch I.J."/>
            <person name="Gaya E."/>
        </authorList>
    </citation>
    <scope>NUCLEOTIDE SEQUENCE</scope>
    <source>
        <strain evidence="2">LIQ254RAFAR</strain>
    </source>
</reference>
<evidence type="ECO:0000313" key="3">
    <source>
        <dbReference type="Proteomes" id="UP001161017"/>
    </source>
</evidence>
<evidence type="ECO:0000313" key="2">
    <source>
        <dbReference type="EMBL" id="MDI1488079.1"/>
    </source>
</evidence>
<dbReference type="EMBL" id="JAPUFD010000007">
    <property type="protein sequence ID" value="MDI1488079.1"/>
    <property type="molecule type" value="Genomic_DNA"/>
</dbReference>
<sequence>MKKSTADSQTSGTTTTEKVWDNLRLNSIFYNDRHGEELGTSVIAEARIIIEGFRRSAMAEEEQQEIKRTIDHNRSSNELTFMVELWEVLLNRSRDRRVRPTDSDVDPDVEWVTQAWKKDGLRTLWQVQFNPECVPQLDREDALMSWTMPPKLKTPYPDITYGYDIGSCELVIQLIARRFGPNVCKQALFPWFIVEAKSCERPIEEADAQCARGGATIVKQDANFQTGIAAELAKLASPAAGPASTKLSSVTAEEAIPADTSSSSPSEQPQSTSEPPSPTYPRVDPTNIAFSLSVAPSKAHLHVHFTVDHTATETHYHMLDLDSYDMKKLKDYLELRKHINNILDWGLGPRKLRLDALCADAEQAAQLAGKRKIGDITRG</sequence>
<protein>
    <submittedName>
        <fullName evidence="2">Uncharacterized protein</fullName>
    </submittedName>
</protein>
<feature type="compositionally biased region" description="Low complexity" evidence="1">
    <location>
        <begin position="260"/>
        <end position="274"/>
    </location>
</feature>
<dbReference type="PANTHER" id="PTHR42470">
    <property type="entry name" value="VAST DOMAIN-CONTAINING PROTEIN"/>
    <property type="match status" value="1"/>
</dbReference>
<dbReference type="Proteomes" id="UP001161017">
    <property type="component" value="Unassembled WGS sequence"/>
</dbReference>
<dbReference type="AlphaFoldDB" id="A0AA43QM16"/>
<keyword evidence="3" id="KW-1185">Reference proteome</keyword>
<evidence type="ECO:0000256" key="1">
    <source>
        <dbReference type="SAM" id="MobiDB-lite"/>
    </source>
</evidence>
<feature type="region of interest" description="Disordered" evidence="1">
    <location>
        <begin position="246"/>
        <end position="285"/>
    </location>
</feature>
<dbReference type="PANTHER" id="PTHR42470:SF1">
    <property type="entry name" value="VAST DOMAIN-CONTAINING PROTEIN"/>
    <property type="match status" value="1"/>
</dbReference>
<accession>A0AA43QM16</accession>